<dbReference type="AlphaFoldDB" id="A0A8J8NQD1"/>
<keyword evidence="3" id="KW-1185">Reference proteome</keyword>
<feature type="compositionally biased region" description="Polar residues" evidence="1">
    <location>
        <begin position="36"/>
        <end position="45"/>
    </location>
</feature>
<dbReference type="PANTHER" id="PTHR48100:SF1">
    <property type="entry name" value="HISTIDINE PHOSPHATASE FAMILY PROTEIN-RELATED"/>
    <property type="match status" value="1"/>
</dbReference>
<dbReference type="PANTHER" id="PTHR48100">
    <property type="entry name" value="BROAD-SPECIFICITY PHOSPHATASE YOR283W-RELATED"/>
    <property type="match status" value="1"/>
</dbReference>
<accession>A0A8J8NQD1</accession>
<name>A0A8J8NQD1_HALGN</name>
<dbReference type="Pfam" id="PF00300">
    <property type="entry name" value="His_Phos_1"/>
    <property type="match status" value="1"/>
</dbReference>
<sequence>MEQSVVIQESTFVKDTLSLSDNSSSTTGNSPSDSPQLGNSPQQQQEEMLALLHKQKHIMAHSISSLTSEITSDEGLMRELHQAKVIIIRHANSTFNLKWSQVEKEIKLQAPPEVDPFLSVVSDRDLLDCPLSDLGIKQCEEASATASRLANVSAVFISPLRRALQTAYLLFKSHPNFASINFVIHPHLRENMHTVCDVPEDWSVVEEQYRLLFPNLNTSFVQHVSKEGPWYISQLQDPTRTELKATLQSDVSKHHHDVVMEKVLATYPERVESAYNTNQRVQSFKHFLQGYMENSHGQICVVGHSQHFTYMTATKWNSFTEPPVEYRFLANCEFYPFDKHLTPVDI</sequence>
<gene>
    <name evidence="2" type="ORF">FGO68_gene1563</name>
</gene>
<dbReference type="InterPro" id="IPR013078">
    <property type="entry name" value="His_Pase_superF_clade-1"/>
</dbReference>
<dbReference type="CDD" id="cd07067">
    <property type="entry name" value="HP_PGM_like"/>
    <property type="match status" value="1"/>
</dbReference>
<feature type="compositionally biased region" description="Low complexity" evidence="1">
    <location>
        <begin position="17"/>
        <end position="35"/>
    </location>
</feature>
<evidence type="ECO:0000313" key="2">
    <source>
        <dbReference type="EMBL" id="TNV78429.1"/>
    </source>
</evidence>
<organism evidence="2 3">
    <name type="scientific">Halteria grandinella</name>
    <dbReference type="NCBI Taxonomy" id="5974"/>
    <lineage>
        <taxon>Eukaryota</taxon>
        <taxon>Sar</taxon>
        <taxon>Alveolata</taxon>
        <taxon>Ciliophora</taxon>
        <taxon>Intramacronucleata</taxon>
        <taxon>Spirotrichea</taxon>
        <taxon>Stichotrichia</taxon>
        <taxon>Sporadotrichida</taxon>
        <taxon>Halteriidae</taxon>
        <taxon>Halteria</taxon>
    </lineage>
</organism>
<protein>
    <submittedName>
        <fullName evidence="2">Uncharacterized protein</fullName>
    </submittedName>
</protein>
<evidence type="ECO:0000256" key="1">
    <source>
        <dbReference type="SAM" id="MobiDB-lite"/>
    </source>
</evidence>
<dbReference type="SUPFAM" id="SSF53254">
    <property type="entry name" value="Phosphoglycerate mutase-like"/>
    <property type="match status" value="1"/>
</dbReference>
<comment type="caution">
    <text evidence="2">The sequence shown here is derived from an EMBL/GenBank/DDBJ whole genome shotgun (WGS) entry which is preliminary data.</text>
</comment>
<dbReference type="GO" id="GO:0016791">
    <property type="term" value="F:phosphatase activity"/>
    <property type="evidence" value="ECO:0007669"/>
    <property type="project" value="TreeGrafter"/>
</dbReference>
<reference evidence="2" key="1">
    <citation type="submission" date="2019-06" db="EMBL/GenBank/DDBJ databases">
        <authorList>
            <person name="Zheng W."/>
        </authorList>
    </citation>
    <scope>NUCLEOTIDE SEQUENCE</scope>
    <source>
        <strain evidence="2">QDHG01</strain>
    </source>
</reference>
<dbReference type="Gene3D" id="3.40.50.1240">
    <property type="entry name" value="Phosphoglycerate mutase-like"/>
    <property type="match status" value="1"/>
</dbReference>
<dbReference type="GO" id="GO:0005737">
    <property type="term" value="C:cytoplasm"/>
    <property type="evidence" value="ECO:0007669"/>
    <property type="project" value="TreeGrafter"/>
</dbReference>
<dbReference type="Proteomes" id="UP000785679">
    <property type="component" value="Unassembled WGS sequence"/>
</dbReference>
<dbReference type="InterPro" id="IPR029033">
    <property type="entry name" value="His_PPase_superfam"/>
</dbReference>
<feature type="region of interest" description="Disordered" evidence="1">
    <location>
        <begin position="17"/>
        <end position="45"/>
    </location>
</feature>
<proteinExistence type="predicted"/>
<evidence type="ECO:0000313" key="3">
    <source>
        <dbReference type="Proteomes" id="UP000785679"/>
    </source>
</evidence>
<dbReference type="EMBL" id="RRYP01010359">
    <property type="protein sequence ID" value="TNV78429.1"/>
    <property type="molecule type" value="Genomic_DNA"/>
</dbReference>
<dbReference type="InterPro" id="IPR050275">
    <property type="entry name" value="PGM_Phosphatase"/>
</dbReference>
<dbReference type="OrthoDB" id="284247at2759"/>